<dbReference type="EMBL" id="CP011390">
    <property type="protein sequence ID" value="ANE53079.1"/>
    <property type="molecule type" value="Genomic_DNA"/>
</dbReference>
<evidence type="ECO:0000256" key="1">
    <source>
        <dbReference type="ARBA" id="ARBA00022679"/>
    </source>
</evidence>
<sequence length="386" mass="43853">MNIGFDAKRYFHNNTGLGNYSRTLVKGLAQYYPENEYFLFNPKASRRIQKEVNTHVHEVLPTRFLDRKLSSLWRSSGVKKDLRKHKIDLYHGLSHEIPVGIQQTGIKSVVTIHDLIFERYPEQFGKVNVQIYRKKFTYACANADRVIAISKQTKQDIIDYYHTDPAKIDICYQSCNPAFADEIASATKEQVRKKYNLPPAYFLYVGSIIERKNLLNICKAIKQLQGTLNIPLVVIGGGRGYKEKVLQYIAANNLQQQVIFLNDTPAAKNDAAFQKPETFAAIYQMAIAMIYPSYFEGFGIPVLEALWSRLPVITSNVSCMPETGGKAAYYVNPDKPEEIAEGMMAIYNSMELRAKMVQEGIVHAHNFTLEKCAASVMNVYQNLLHG</sequence>
<dbReference type="Pfam" id="PF00534">
    <property type="entry name" value="Glycos_transf_1"/>
    <property type="match status" value="1"/>
</dbReference>
<dbReference type="Pfam" id="PF13439">
    <property type="entry name" value="Glyco_transf_4"/>
    <property type="match status" value="1"/>
</dbReference>
<evidence type="ECO:0000313" key="4">
    <source>
        <dbReference type="EMBL" id="ANE53079.1"/>
    </source>
</evidence>
<dbReference type="GO" id="GO:0009103">
    <property type="term" value="P:lipopolysaccharide biosynthetic process"/>
    <property type="evidence" value="ECO:0007669"/>
    <property type="project" value="TreeGrafter"/>
</dbReference>
<dbReference type="KEGG" id="fla:SY85_24005"/>
<dbReference type="RefSeq" id="WP_066408691.1">
    <property type="nucleotide sequence ID" value="NZ_CP011390.1"/>
</dbReference>
<dbReference type="Gene3D" id="3.40.50.2000">
    <property type="entry name" value="Glycogen Phosphorylase B"/>
    <property type="match status" value="2"/>
</dbReference>
<dbReference type="InterPro" id="IPR028098">
    <property type="entry name" value="Glyco_trans_4-like_N"/>
</dbReference>
<keyword evidence="5" id="KW-1185">Reference proteome</keyword>
<dbReference type="PANTHER" id="PTHR46401">
    <property type="entry name" value="GLYCOSYLTRANSFERASE WBBK-RELATED"/>
    <property type="match status" value="1"/>
</dbReference>
<evidence type="ECO:0000313" key="5">
    <source>
        <dbReference type="Proteomes" id="UP000077177"/>
    </source>
</evidence>
<dbReference type="CDD" id="cd03809">
    <property type="entry name" value="GT4_MtfB-like"/>
    <property type="match status" value="1"/>
</dbReference>
<evidence type="ECO:0000259" key="2">
    <source>
        <dbReference type="Pfam" id="PF00534"/>
    </source>
</evidence>
<dbReference type="AlphaFoldDB" id="A0A172U146"/>
<dbReference type="OrthoDB" id="9801609at2"/>
<dbReference type="InterPro" id="IPR001296">
    <property type="entry name" value="Glyco_trans_1"/>
</dbReference>
<feature type="domain" description="Glycosyltransferase subfamily 4-like N-terminal" evidence="3">
    <location>
        <begin position="16"/>
        <end position="172"/>
    </location>
</feature>
<proteinExistence type="predicted"/>
<protein>
    <recommendedName>
        <fullName evidence="6">Group 1 glycosyl transferase</fullName>
    </recommendedName>
</protein>
<keyword evidence="1" id="KW-0808">Transferase</keyword>
<feature type="domain" description="Glycosyl transferase family 1" evidence="2">
    <location>
        <begin position="189"/>
        <end position="360"/>
    </location>
</feature>
<reference evidence="4 5" key="2">
    <citation type="journal article" date="2016" name="Int. J. Syst. Evol. Microbiol.">
        <title>Flavisolibacter tropicus sp. nov., isolated from tropical soil.</title>
        <authorList>
            <person name="Lee J.J."/>
            <person name="Kang M.S."/>
            <person name="Kim G.S."/>
            <person name="Lee C.S."/>
            <person name="Lim S."/>
            <person name="Lee J."/>
            <person name="Roh S.H."/>
            <person name="Kang H."/>
            <person name="Ha J.M."/>
            <person name="Bae S."/>
            <person name="Jung H.Y."/>
            <person name="Kim M.K."/>
        </authorList>
    </citation>
    <scope>NUCLEOTIDE SEQUENCE [LARGE SCALE GENOMIC DNA]</scope>
    <source>
        <strain evidence="4 5">LCS9</strain>
    </source>
</reference>
<reference evidence="5" key="1">
    <citation type="submission" date="2015-01" db="EMBL/GenBank/DDBJ databases">
        <title>Flavisolibacter sp./LCS9/ whole genome sequencing.</title>
        <authorList>
            <person name="Kim M.K."/>
            <person name="Srinivasan S."/>
            <person name="Lee J.-J."/>
        </authorList>
    </citation>
    <scope>NUCLEOTIDE SEQUENCE [LARGE SCALE GENOMIC DNA]</scope>
    <source>
        <strain evidence="5">LCS9</strain>
    </source>
</reference>
<dbReference type="PANTHER" id="PTHR46401:SF2">
    <property type="entry name" value="GLYCOSYLTRANSFERASE WBBK-RELATED"/>
    <property type="match status" value="1"/>
</dbReference>
<dbReference type="GO" id="GO:0016757">
    <property type="term" value="F:glycosyltransferase activity"/>
    <property type="evidence" value="ECO:0007669"/>
    <property type="project" value="InterPro"/>
</dbReference>
<dbReference type="PATRIC" id="fig|1492898.3.peg.5217"/>
<gene>
    <name evidence="4" type="ORF">SY85_24005</name>
</gene>
<dbReference type="SUPFAM" id="SSF53756">
    <property type="entry name" value="UDP-Glycosyltransferase/glycogen phosphorylase"/>
    <property type="match status" value="1"/>
</dbReference>
<evidence type="ECO:0008006" key="6">
    <source>
        <dbReference type="Google" id="ProtNLM"/>
    </source>
</evidence>
<dbReference type="STRING" id="1492898.SY85_24005"/>
<dbReference type="Proteomes" id="UP000077177">
    <property type="component" value="Chromosome"/>
</dbReference>
<name>A0A172U146_9BACT</name>
<organism evidence="4 5">
    <name type="scientific">Flavisolibacter tropicus</name>
    <dbReference type="NCBI Taxonomy" id="1492898"/>
    <lineage>
        <taxon>Bacteria</taxon>
        <taxon>Pseudomonadati</taxon>
        <taxon>Bacteroidota</taxon>
        <taxon>Chitinophagia</taxon>
        <taxon>Chitinophagales</taxon>
        <taxon>Chitinophagaceae</taxon>
        <taxon>Flavisolibacter</taxon>
    </lineage>
</organism>
<accession>A0A172U146</accession>
<evidence type="ECO:0000259" key="3">
    <source>
        <dbReference type="Pfam" id="PF13439"/>
    </source>
</evidence>